<dbReference type="Pfam" id="PF06821">
    <property type="entry name" value="Ser_hydrolase"/>
    <property type="match status" value="1"/>
</dbReference>
<dbReference type="InterPro" id="IPR029058">
    <property type="entry name" value="AB_hydrolase_fold"/>
</dbReference>
<sequence>MWTRSFLILHGVENRRPAGHWQHDLALDLRAAGEQVFYPQLPDPDRPSLAAWTEAVLAELALMRGEKVVVCHSLASTAWLHVAAAAPAAADRVLLVSPPGPAAFDWDAIAGFDPAGLDLGSLKLAAETPRLACSDDDPYCVEGAADVYGRPLGCDVDIVPGAGHISLDDGYGPWPSALAWCLDPAERLAPNR</sequence>
<dbReference type="Proteomes" id="UP000477750">
    <property type="component" value="Unassembled WGS sequence"/>
</dbReference>
<reference evidence="1 2" key="1">
    <citation type="submission" date="2019-10" db="EMBL/GenBank/DDBJ databases">
        <title>Glycomyces albidus sp. nov., a novel actinomycete isolated from rhizosphere soil of wheat (Triticum aestivum L.).</title>
        <authorList>
            <person name="Qian L."/>
        </authorList>
    </citation>
    <scope>NUCLEOTIDE SEQUENCE [LARGE SCALE GENOMIC DNA]</scope>
    <source>
        <strain evidence="1 2">NEAU-7082</strain>
    </source>
</reference>
<dbReference type="SUPFAM" id="SSF53474">
    <property type="entry name" value="alpha/beta-Hydrolases"/>
    <property type="match status" value="1"/>
</dbReference>
<dbReference type="RefSeq" id="WP_153024252.1">
    <property type="nucleotide sequence ID" value="NZ_WIAO01000004.1"/>
</dbReference>
<dbReference type="EMBL" id="WIAO01000004">
    <property type="protein sequence ID" value="MQM25093.1"/>
    <property type="molecule type" value="Genomic_DNA"/>
</dbReference>
<organism evidence="1 2">
    <name type="scientific">Glycomyces albidus</name>
    <dbReference type="NCBI Taxonomy" id="2656774"/>
    <lineage>
        <taxon>Bacteria</taxon>
        <taxon>Bacillati</taxon>
        <taxon>Actinomycetota</taxon>
        <taxon>Actinomycetes</taxon>
        <taxon>Glycomycetales</taxon>
        <taxon>Glycomycetaceae</taxon>
        <taxon>Glycomyces</taxon>
    </lineage>
</organism>
<evidence type="ECO:0000313" key="1">
    <source>
        <dbReference type="EMBL" id="MQM25093.1"/>
    </source>
</evidence>
<evidence type="ECO:0008006" key="3">
    <source>
        <dbReference type="Google" id="ProtNLM"/>
    </source>
</evidence>
<accession>A0A6L5G640</accession>
<dbReference type="Gene3D" id="3.40.50.1820">
    <property type="entry name" value="alpha/beta hydrolase"/>
    <property type="match status" value="1"/>
</dbReference>
<dbReference type="AlphaFoldDB" id="A0A6L5G640"/>
<proteinExistence type="predicted"/>
<dbReference type="GO" id="GO:0016787">
    <property type="term" value="F:hydrolase activity"/>
    <property type="evidence" value="ECO:0007669"/>
    <property type="project" value="InterPro"/>
</dbReference>
<keyword evidence="2" id="KW-1185">Reference proteome</keyword>
<name>A0A6L5G640_9ACTN</name>
<dbReference type="InterPro" id="IPR010662">
    <property type="entry name" value="RBBP9/YdeN"/>
</dbReference>
<protein>
    <recommendedName>
        <fullName evidence="3">Hydrolase</fullName>
    </recommendedName>
</protein>
<gene>
    <name evidence="1" type="ORF">GFD30_05805</name>
</gene>
<comment type="caution">
    <text evidence="1">The sequence shown here is derived from an EMBL/GenBank/DDBJ whole genome shotgun (WGS) entry which is preliminary data.</text>
</comment>
<evidence type="ECO:0000313" key="2">
    <source>
        <dbReference type="Proteomes" id="UP000477750"/>
    </source>
</evidence>